<comment type="subcellular location">
    <subcellularLocation>
        <location evidence="1">Membrane</location>
        <topology evidence="1">Single-pass membrane protein</topology>
    </subcellularLocation>
</comment>
<evidence type="ECO:0000256" key="6">
    <source>
        <dbReference type="SAM" id="Phobius"/>
    </source>
</evidence>
<name>A0A9N9A5D2_9GLOM</name>
<evidence type="ECO:0000313" key="8">
    <source>
        <dbReference type="EMBL" id="CAG8520283.1"/>
    </source>
</evidence>
<evidence type="ECO:0000256" key="7">
    <source>
        <dbReference type="SAM" id="SignalP"/>
    </source>
</evidence>
<keyword evidence="2 6" id="KW-0812">Transmembrane</keyword>
<dbReference type="PANTHER" id="PTHR12883">
    <property type="entry name" value="ADIPOCYTE-SPECIFIC PROTEIN 4-RELATED"/>
    <property type="match status" value="1"/>
</dbReference>
<keyword evidence="7" id="KW-0732">Signal</keyword>
<keyword evidence="4 6" id="KW-0472">Membrane</keyword>
<dbReference type="GO" id="GO:0005783">
    <property type="term" value="C:endoplasmic reticulum"/>
    <property type="evidence" value="ECO:0007669"/>
    <property type="project" value="InterPro"/>
</dbReference>
<feature type="transmembrane region" description="Helical" evidence="6">
    <location>
        <begin position="73"/>
        <end position="92"/>
    </location>
</feature>
<keyword evidence="3 6" id="KW-1133">Transmembrane helix</keyword>
<dbReference type="AlphaFoldDB" id="A0A9N9A5D2"/>
<dbReference type="EMBL" id="CAJVPV010002190">
    <property type="protein sequence ID" value="CAG8520283.1"/>
    <property type="molecule type" value="Genomic_DNA"/>
</dbReference>
<evidence type="ECO:0000313" key="9">
    <source>
        <dbReference type="Proteomes" id="UP000789342"/>
    </source>
</evidence>
<evidence type="ECO:0000256" key="2">
    <source>
        <dbReference type="ARBA" id="ARBA00022692"/>
    </source>
</evidence>
<dbReference type="GO" id="GO:0032469">
    <property type="term" value="P:endoplasmic reticulum calcium ion homeostasis"/>
    <property type="evidence" value="ECO:0007669"/>
    <property type="project" value="InterPro"/>
</dbReference>
<sequence length="377" mass="43695">MKNSRVLLLALIILALLQVFVGITVADEWDEEENNEATVPLPVPVEESPIIEVAQEPKPLNIFVRPQYKLSDFYREIFVIVTIVTYILNYIMGKRANEKIARKWMETHYQLFAENFAQVGNDKGNALIMDGPADYLFYLTGRRNCQYIHGRITLKPRHDLLQTITNFIMSQFSSNYIVDSVTYHAYMNDKDYDDFVFALTKKEKAGDLRKSRYDLGDFTRQSNSNLLPNAMNLHSESLEITDTILTNKVVELVKTITKYLNAVIITDQPRIRPEKSIENRQKLITIISELPNSSSKFEETIPVSELLMFLIDWVPSKCTFRGETKAKITKNREEAEKKIQKGLEYERQEAIQQKKAEKKRAEAERVAKLSPEEQRKM</sequence>
<dbReference type="PANTHER" id="PTHR12883:SF0">
    <property type="entry name" value="PAT COMPLEX SUBUNIT CCDC47"/>
    <property type="match status" value="1"/>
</dbReference>
<proteinExistence type="predicted"/>
<accession>A0A9N9A5D2</accession>
<evidence type="ECO:0000256" key="1">
    <source>
        <dbReference type="ARBA" id="ARBA00004167"/>
    </source>
</evidence>
<dbReference type="Proteomes" id="UP000789342">
    <property type="component" value="Unassembled WGS sequence"/>
</dbReference>
<feature type="region of interest" description="Disordered" evidence="5">
    <location>
        <begin position="352"/>
        <end position="377"/>
    </location>
</feature>
<keyword evidence="9" id="KW-1185">Reference proteome</keyword>
<dbReference type="GO" id="GO:0005509">
    <property type="term" value="F:calcium ion binding"/>
    <property type="evidence" value="ECO:0007669"/>
    <property type="project" value="InterPro"/>
</dbReference>
<evidence type="ECO:0000256" key="4">
    <source>
        <dbReference type="ARBA" id="ARBA00023136"/>
    </source>
</evidence>
<dbReference type="GO" id="GO:0016020">
    <property type="term" value="C:membrane"/>
    <property type="evidence" value="ECO:0007669"/>
    <property type="project" value="UniProtKB-SubCell"/>
</dbReference>
<evidence type="ECO:0000256" key="5">
    <source>
        <dbReference type="SAM" id="MobiDB-lite"/>
    </source>
</evidence>
<gene>
    <name evidence="8" type="ORF">AMORRO_LOCUS4168</name>
</gene>
<dbReference type="Pfam" id="PF07946">
    <property type="entry name" value="CCDC47"/>
    <property type="match status" value="1"/>
</dbReference>
<dbReference type="OrthoDB" id="10039147at2759"/>
<evidence type="ECO:0000256" key="3">
    <source>
        <dbReference type="ARBA" id="ARBA00022989"/>
    </source>
</evidence>
<dbReference type="InterPro" id="IPR012879">
    <property type="entry name" value="CCDC47"/>
</dbReference>
<comment type="caution">
    <text evidence="8">The sequence shown here is derived from an EMBL/GenBank/DDBJ whole genome shotgun (WGS) entry which is preliminary data.</text>
</comment>
<organism evidence="8 9">
    <name type="scientific">Acaulospora morrowiae</name>
    <dbReference type="NCBI Taxonomy" id="94023"/>
    <lineage>
        <taxon>Eukaryota</taxon>
        <taxon>Fungi</taxon>
        <taxon>Fungi incertae sedis</taxon>
        <taxon>Mucoromycota</taxon>
        <taxon>Glomeromycotina</taxon>
        <taxon>Glomeromycetes</taxon>
        <taxon>Diversisporales</taxon>
        <taxon>Acaulosporaceae</taxon>
        <taxon>Acaulospora</taxon>
    </lineage>
</organism>
<feature type="chain" id="PRO_5040353001" evidence="7">
    <location>
        <begin position="27"/>
        <end position="377"/>
    </location>
</feature>
<feature type="signal peptide" evidence="7">
    <location>
        <begin position="1"/>
        <end position="26"/>
    </location>
</feature>
<protein>
    <submittedName>
        <fullName evidence="8">12077_t:CDS:1</fullName>
    </submittedName>
</protein>
<reference evidence="8" key="1">
    <citation type="submission" date="2021-06" db="EMBL/GenBank/DDBJ databases">
        <authorList>
            <person name="Kallberg Y."/>
            <person name="Tangrot J."/>
            <person name="Rosling A."/>
        </authorList>
    </citation>
    <scope>NUCLEOTIDE SEQUENCE</scope>
    <source>
        <strain evidence="8">CL551</strain>
    </source>
</reference>